<dbReference type="GO" id="GO:0008270">
    <property type="term" value="F:zinc ion binding"/>
    <property type="evidence" value="ECO:0007669"/>
    <property type="project" value="UniProtKB-KW"/>
</dbReference>
<feature type="compositionally biased region" description="Polar residues" evidence="16">
    <location>
        <begin position="549"/>
        <end position="564"/>
    </location>
</feature>
<dbReference type="PANTHER" id="PTHR45797">
    <property type="entry name" value="RAD54-LIKE"/>
    <property type="match status" value="1"/>
</dbReference>
<reference evidence="20 21" key="1">
    <citation type="submission" date="2024-03" db="EMBL/GenBank/DDBJ databases">
        <title>Adaptation during the transition from Ophiocordyceps entomopathogen to insect associate is accompanied by gene loss and intensified selection.</title>
        <authorList>
            <person name="Ward C.M."/>
            <person name="Onetto C.A."/>
            <person name="Borneman A.R."/>
        </authorList>
    </citation>
    <scope>NUCLEOTIDE SEQUENCE [LARGE SCALE GENOMIC DNA]</scope>
    <source>
        <strain evidence="20">AWRI1</strain>
        <tissue evidence="20">Single Adult Female</tissue>
    </source>
</reference>
<dbReference type="SUPFAM" id="SSF57903">
    <property type="entry name" value="FYVE/PHD zinc finger"/>
    <property type="match status" value="1"/>
</dbReference>
<feature type="compositionally biased region" description="Basic residues" evidence="16">
    <location>
        <begin position="270"/>
        <end position="284"/>
    </location>
</feature>
<dbReference type="InterPro" id="IPR000330">
    <property type="entry name" value="SNF2_N"/>
</dbReference>
<feature type="compositionally biased region" description="Basic and acidic residues" evidence="16">
    <location>
        <begin position="203"/>
        <end position="214"/>
    </location>
</feature>
<feature type="compositionally biased region" description="Acidic residues" evidence="16">
    <location>
        <begin position="929"/>
        <end position="943"/>
    </location>
</feature>
<evidence type="ECO:0000256" key="8">
    <source>
        <dbReference type="ARBA" id="ARBA00022801"/>
    </source>
</evidence>
<feature type="compositionally biased region" description="Basic and acidic residues" evidence="16">
    <location>
        <begin position="899"/>
        <end position="915"/>
    </location>
</feature>
<evidence type="ECO:0000256" key="9">
    <source>
        <dbReference type="ARBA" id="ARBA00022806"/>
    </source>
</evidence>
<dbReference type="InterPro" id="IPR013083">
    <property type="entry name" value="Znf_RING/FYVE/PHD"/>
</dbReference>
<dbReference type="Gene3D" id="3.40.50.300">
    <property type="entry name" value="P-loop containing nucleotide triphosphate hydrolases"/>
    <property type="match status" value="1"/>
</dbReference>
<dbReference type="GO" id="GO:0005634">
    <property type="term" value="C:nucleus"/>
    <property type="evidence" value="ECO:0007669"/>
    <property type="project" value="UniProtKB-SubCell"/>
</dbReference>
<keyword evidence="4" id="KW-0158">Chromosome</keyword>
<feature type="compositionally biased region" description="Basic residues" evidence="16">
    <location>
        <begin position="1122"/>
        <end position="1133"/>
    </location>
</feature>
<dbReference type="PROSITE" id="PS51533">
    <property type="entry name" value="ADD"/>
    <property type="match status" value="1"/>
</dbReference>
<evidence type="ECO:0000256" key="11">
    <source>
        <dbReference type="ARBA" id="ARBA00022840"/>
    </source>
</evidence>
<dbReference type="InterPro" id="IPR001650">
    <property type="entry name" value="Helicase_C-like"/>
</dbReference>
<feature type="compositionally biased region" description="Acidic residues" evidence="16">
    <location>
        <begin position="1575"/>
        <end position="1584"/>
    </location>
</feature>
<dbReference type="Gene3D" id="3.40.50.10810">
    <property type="entry name" value="Tandem AAA-ATPase domain"/>
    <property type="match status" value="1"/>
</dbReference>
<dbReference type="InterPro" id="IPR044574">
    <property type="entry name" value="ARIP4-like"/>
</dbReference>
<organism evidence="20 21">
    <name type="scientific">Parthenolecanium corni</name>
    <dbReference type="NCBI Taxonomy" id="536013"/>
    <lineage>
        <taxon>Eukaryota</taxon>
        <taxon>Metazoa</taxon>
        <taxon>Ecdysozoa</taxon>
        <taxon>Arthropoda</taxon>
        <taxon>Hexapoda</taxon>
        <taxon>Insecta</taxon>
        <taxon>Pterygota</taxon>
        <taxon>Neoptera</taxon>
        <taxon>Paraneoptera</taxon>
        <taxon>Hemiptera</taxon>
        <taxon>Sternorrhyncha</taxon>
        <taxon>Coccoidea</taxon>
        <taxon>Coccidae</taxon>
        <taxon>Parthenolecanium</taxon>
    </lineage>
</organism>
<feature type="region of interest" description="Disordered" evidence="16">
    <location>
        <begin position="1574"/>
        <end position="1636"/>
    </location>
</feature>
<feature type="compositionally biased region" description="Basic and acidic residues" evidence="16">
    <location>
        <begin position="565"/>
        <end position="591"/>
    </location>
</feature>
<dbReference type="InterPro" id="IPR014001">
    <property type="entry name" value="Helicase_ATP-bd"/>
</dbReference>
<evidence type="ECO:0000313" key="21">
    <source>
        <dbReference type="Proteomes" id="UP001367676"/>
    </source>
</evidence>
<keyword evidence="14" id="KW-0539">Nucleus</keyword>
<evidence type="ECO:0000259" key="17">
    <source>
        <dbReference type="PROSITE" id="PS51192"/>
    </source>
</evidence>
<dbReference type="EMBL" id="JBBCAQ010000036">
    <property type="protein sequence ID" value="KAK7575494.1"/>
    <property type="molecule type" value="Genomic_DNA"/>
</dbReference>
<feature type="compositionally biased region" description="Basic and acidic residues" evidence="16">
    <location>
        <begin position="855"/>
        <end position="864"/>
    </location>
</feature>
<dbReference type="Gene3D" id="3.30.40.10">
    <property type="entry name" value="Zinc/RING finger domain, C3HC4 (zinc finger)"/>
    <property type="match status" value="1"/>
</dbReference>
<evidence type="ECO:0000256" key="15">
    <source>
        <dbReference type="ARBA" id="ARBA00031106"/>
    </source>
</evidence>
<feature type="compositionally biased region" description="Basic and acidic residues" evidence="16">
    <location>
        <begin position="997"/>
        <end position="1011"/>
    </location>
</feature>
<evidence type="ECO:0000256" key="2">
    <source>
        <dbReference type="ARBA" id="ARBA00004574"/>
    </source>
</evidence>
<dbReference type="Proteomes" id="UP001367676">
    <property type="component" value="Unassembled WGS sequence"/>
</dbReference>
<evidence type="ECO:0000256" key="5">
    <source>
        <dbReference type="ARBA" id="ARBA00022723"/>
    </source>
</evidence>
<dbReference type="PROSITE" id="PS51194">
    <property type="entry name" value="HELICASE_CTER"/>
    <property type="match status" value="1"/>
</dbReference>
<dbReference type="PANTHER" id="PTHR45797:SF3">
    <property type="entry name" value="TRANSCRIPTIONAL REGULATOR ATRX HOMOLOG"/>
    <property type="match status" value="1"/>
</dbReference>
<dbReference type="CDD" id="cd18793">
    <property type="entry name" value="SF2_C_SNF"/>
    <property type="match status" value="1"/>
</dbReference>
<feature type="compositionally biased region" description="Basic and acidic residues" evidence="16">
    <location>
        <begin position="662"/>
        <end position="687"/>
    </location>
</feature>
<evidence type="ECO:0000259" key="19">
    <source>
        <dbReference type="PROSITE" id="PS51533"/>
    </source>
</evidence>
<sequence length="2174" mass="247911">MTAQSTFVRSDPSMLTIQLLEDELNYRADAELGKDEKKLLEEKIHCTACNKHLKKWSSRGDLSFHPSFEVIICEDCKEFYASGEFSVDADGSDIYCRWCGQGGSLYCCSRCSVAICEKCVKINFPKTYLSEIEDDAWKCFICDSKPIWPHRAIAAAVREYLANHKPSVKNKRKRCNSDDSNSSSPVKMKKVRNSSSNNEDTTSDEKVEKTELSRKSKIIIDSSEEENVSERRSKRSKGKKGISSKQKSFKKYVITISDEEDEDDSSTTSKSRKDKSGKVRKSKKNVALAEEESDEKPRRSSRKSQSNYKETDDEKVDDSPRKSEQLDSKKVIGTSRRSKKIVTDDDELDSDKSVFRDKDCKMSSTKSSVKSKSTPTKRRRLSNDNINEQTTDALRVFQFKLKDSLKDLDKFLKIIVDSSKSFHDKYVNEEKYLQNLEDLHIANKKYRTFLGNLVNSTKRIESTFFSSVEPLLCDIELKKEGAKKRSISPSPTRKPIDTSKVSNGLVNQSSVEKSDSEGEVEEKSFSKMKIDDENDTDLNTYPGSDDVESSTPVSCRKSTLSTIKYTDKENDSSPSSEEREEIKENGRRKTSLDASLTNGSDEISNRQEGDYDCETTVVDTGVSDSLIVNLGTEDESIVSEEDSKTVLSKKKSDDADSLEQPVDEKCTSDELERKKKSLVSEDERNSLDIDGGDSNTSAVDDDKRSKTREEFANDLLQNSESSENETNKNTSSDEVEKKLCPEKDRVSPDKTSDIGESKEQRAKSTLLNESDEDSDKNNEIESKDRDVHDNSQENFSKSNEKNAKNALLESTEDSSSANDHHSNSFSDSGMSGVDVLKNSDSKKSRQKRRTKRLSNRLEAHQGKDSDDEDKEINRLTNLETLKKKKVCATVLDSEEEEIHSDSEKENQESKRNVYKREKKSVPKKSLEDYISDGSDDRDMDIDEDPFEKLNSLLDAKKFKNSTMTQNDFCKQQLLDSSDSNDGNESDIEDELILPSKLKKENRSRIKESRSEDEMDQSSESDHSSSSQNDKKNRKRAKWRNDYLLKGKISISDSSDDEKIASRIRKREAADEKRNNDSCNSSDSENLFRTKPVSSAGKKRKFLKSCSDESSSSSVQIIEKKETKKRKQQQRKRIKDLWTDSDDDSHEDADQSTQGSASKGRKNIRKVLKDEELAEETRVTAKQEEARKRRIAERQSLFNEVFQVVDVESEAPSQLVLDFDPETKTELVSVHPNLVKKLKPHQAKGIKFMWDSCFESLKQIEKNRGSGCILAHCMGLGKTLQVIALVHTVLRYPATSIKKVLIICPVSTILNWVKEFKMWLNDLDGDDEYDIDVFHFSKSQKNAKERAYLLKRWAEDGGVMILGYDMFRTLVNSKTLPQKWRETVHEALLDPGADLVVCDEGHTLKNEKSAISVAAMKIRTRRRIVLTGTPLQNNLIEYHCMVQFIKPNLLGDKKEFQNRFANPITNGQFTNSTSHDVRLMKRRSHVLHKMLDGIVQRFDYNVLTPFLPPKHEFVISVALSDLQAKIYEHYIKTYSRVSNNGENRTLFKDYQIMRLIWTHPFAMNKNFEKRMKLEAEKDEEEDSMDDFIVSGSDNDSPSESEKSSGGSVISVHSGQEKPKKIETRSTKAADPMEDAEPELEIDPKAGAWWRPFITDEDIDDYKQGPKLVLLFAVLRECELIGDKVLIFSQSLPSLDMIEHFLKKTDEFSQYGSLLDAEGDADYIGTWRKNVDYFRLDGSTPSDVRTEYTNRFNHPSNQRARLFLISTKAGGLGINLTAANRVIIFDASWNPSHDVQSIFRVYRFGQTKPCYIYRFLSQGTMEEKIYERQVTKLSISCRVVDEQQIDRHFSRNEVEELYRFVRKSPSEDEIPKLPKDRLMAEILKKFKSIILSYHEHDSLLENIVDEELTEEERKQAWEEYENDKKPKPIYPSFPSYLDAPIISDEAIRKSLQMQNLLVTNKPNVPIANKKELDEQLEMRRRALAYQTLVTQNKQYLAQDQNPGCSEVAGAGFKTPTKMGISPSKYGSYSSPVKGMPPPRSPARTPLKRVNDLSPLRAVGEAAALTDVASVFDPSSEFKPLETPSTWSFRWTTPRSLDYLEGLLKANCRFSARYERVGENVLMHLPFCVRTDTLKRKLVDHLAHVSFSRVSVHGLDQRDVLDIIIDSVRPTSATQNQ</sequence>
<keyword evidence="8" id="KW-0378">Hydrolase</keyword>
<dbReference type="SUPFAM" id="SSF52540">
    <property type="entry name" value="P-loop containing nucleoside triphosphate hydrolases"/>
    <property type="match status" value="2"/>
</dbReference>
<dbReference type="InterPro" id="IPR049730">
    <property type="entry name" value="SNF2/RAD54-like_C"/>
</dbReference>
<evidence type="ECO:0000256" key="10">
    <source>
        <dbReference type="ARBA" id="ARBA00022833"/>
    </source>
</evidence>
<feature type="compositionally biased region" description="Basic residues" evidence="16">
    <location>
        <begin position="232"/>
        <end position="250"/>
    </location>
</feature>
<feature type="region of interest" description="Disordered" evidence="16">
    <location>
        <begin position="631"/>
        <end position="871"/>
    </location>
</feature>
<dbReference type="GO" id="GO:0016887">
    <property type="term" value="F:ATP hydrolysis activity"/>
    <property type="evidence" value="ECO:0007669"/>
    <property type="project" value="InterPro"/>
</dbReference>
<dbReference type="InterPro" id="IPR041430">
    <property type="entry name" value="ADD_ATRX"/>
</dbReference>
<dbReference type="GO" id="GO:0010468">
    <property type="term" value="P:regulation of gene expression"/>
    <property type="evidence" value="ECO:0007669"/>
    <property type="project" value="UniProtKB-ARBA"/>
</dbReference>
<comment type="similarity">
    <text evidence="3">Belongs to the SNF2/RAD54 helicase family.</text>
</comment>
<feature type="compositionally biased region" description="Low complexity" evidence="16">
    <location>
        <begin position="813"/>
        <end position="828"/>
    </location>
</feature>
<dbReference type="InterPro" id="IPR011011">
    <property type="entry name" value="Znf_FYVE_PHD"/>
</dbReference>
<keyword evidence="10" id="KW-0862">Zinc</keyword>
<keyword evidence="11" id="KW-0067">ATP-binding</keyword>
<name>A0AAN9XYW0_9HEMI</name>
<feature type="domain" description="Helicase C-terminal" evidence="18">
    <location>
        <begin position="1671"/>
        <end position="1844"/>
    </location>
</feature>
<keyword evidence="6" id="KW-0547">Nucleotide-binding</keyword>
<feature type="region of interest" description="Disordered" evidence="16">
    <location>
        <begin position="973"/>
        <end position="1163"/>
    </location>
</feature>
<evidence type="ECO:0000256" key="13">
    <source>
        <dbReference type="ARBA" id="ARBA00023125"/>
    </source>
</evidence>
<dbReference type="GO" id="GO:0005524">
    <property type="term" value="F:ATP binding"/>
    <property type="evidence" value="ECO:0007669"/>
    <property type="project" value="UniProtKB-KW"/>
</dbReference>
<feature type="compositionally biased region" description="Low complexity" evidence="16">
    <location>
        <begin position="362"/>
        <end position="374"/>
    </location>
</feature>
<dbReference type="CDD" id="cd11726">
    <property type="entry name" value="ADDz_ATRX"/>
    <property type="match status" value="1"/>
</dbReference>
<feature type="compositionally biased region" description="Basic and acidic residues" evidence="16">
    <location>
        <begin position="775"/>
        <end position="791"/>
    </location>
</feature>
<feature type="domain" description="Helicase ATP-binding" evidence="17">
    <location>
        <begin position="1258"/>
        <end position="1447"/>
    </location>
</feature>
<keyword evidence="21" id="KW-1185">Reference proteome</keyword>
<evidence type="ECO:0000256" key="14">
    <source>
        <dbReference type="ARBA" id="ARBA00023242"/>
    </source>
</evidence>
<dbReference type="Pfam" id="PF00176">
    <property type="entry name" value="SNF2-rel_dom"/>
    <property type="match status" value="1"/>
</dbReference>
<feature type="compositionally biased region" description="Basic and acidic residues" evidence="16">
    <location>
        <begin position="309"/>
        <end position="330"/>
    </location>
</feature>
<dbReference type="InterPro" id="IPR027417">
    <property type="entry name" value="P-loop_NTPase"/>
</dbReference>
<keyword evidence="5" id="KW-0479">Metal-binding</keyword>
<dbReference type="Pfam" id="PF17981">
    <property type="entry name" value="ADD_ATRX"/>
    <property type="match status" value="1"/>
</dbReference>
<evidence type="ECO:0000256" key="16">
    <source>
        <dbReference type="SAM" id="MobiDB-lite"/>
    </source>
</evidence>
<keyword evidence="9" id="KW-0347">Helicase</keyword>
<keyword evidence="13" id="KW-0238">DNA-binding</keyword>
<evidence type="ECO:0000256" key="1">
    <source>
        <dbReference type="ARBA" id="ARBA00004123"/>
    </source>
</evidence>
<feature type="region of interest" description="Disordered" evidence="16">
    <location>
        <begin position="892"/>
        <end position="943"/>
    </location>
</feature>
<feature type="compositionally biased region" description="Low complexity" evidence="16">
    <location>
        <begin position="1591"/>
        <end position="1612"/>
    </location>
</feature>
<feature type="region of interest" description="Disordered" evidence="16">
    <location>
        <begin position="483"/>
        <end position="612"/>
    </location>
</feature>
<evidence type="ECO:0000256" key="6">
    <source>
        <dbReference type="ARBA" id="ARBA00022741"/>
    </source>
</evidence>
<evidence type="ECO:0000256" key="7">
    <source>
        <dbReference type="ARBA" id="ARBA00022771"/>
    </source>
</evidence>
<accession>A0AAN9XYW0</accession>
<feature type="region of interest" description="Disordered" evidence="16">
    <location>
        <begin position="167"/>
        <end position="343"/>
    </location>
</feature>
<feature type="compositionally biased region" description="Basic and acidic residues" evidence="16">
    <location>
        <begin position="1613"/>
        <end position="1626"/>
    </location>
</feature>
<gene>
    <name evidence="20" type="ORF">V9T40_011780</name>
</gene>
<feature type="compositionally biased region" description="Basic and acidic residues" evidence="16">
    <location>
        <begin position="512"/>
        <end position="531"/>
    </location>
</feature>
<comment type="subcellular location">
    <subcellularLocation>
        <location evidence="2">Chromosome</location>
        <location evidence="2">Telomere</location>
    </subcellularLocation>
    <subcellularLocation>
        <location evidence="1">Nucleus</location>
    </subcellularLocation>
</comment>
<evidence type="ECO:0000259" key="18">
    <source>
        <dbReference type="PROSITE" id="PS51194"/>
    </source>
</evidence>
<dbReference type="SMART" id="SM00490">
    <property type="entry name" value="HELICc"/>
    <property type="match status" value="1"/>
</dbReference>
<feature type="compositionally biased region" description="Low complexity" evidence="16">
    <location>
        <begin position="1107"/>
        <end position="1116"/>
    </location>
</feature>
<feature type="compositionally biased region" description="Basic and acidic residues" evidence="16">
    <location>
        <begin position="1056"/>
        <end position="1075"/>
    </location>
</feature>
<feature type="compositionally biased region" description="Basic residues" evidence="16">
    <location>
        <begin position="844"/>
        <end position="854"/>
    </location>
</feature>
<dbReference type="GO" id="GO:0003677">
    <property type="term" value="F:DNA binding"/>
    <property type="evidence" value="ECO:0007669"/>
    <property type="project" value="UniProtKB-KW"/>
</dbReference>
<feature type="region of interest" description="Disordered" evidence="16">
    <location>
        <begin position="359"/>
        <end position="382"/>
    </location>
</feature>
<dbReference type="InterPro" id="IPR038718">
    <property type="entry name" value="SNF2-like_sf"/>
</dbReference>
<feature type="compositionally biased region" description="Polar residues" evidence="16">
    <location>
        <begin position="499"/>
        <end position="511"/>
    </location>
</feature>
<evidence type="ECO:0000256" key="3">
    <source>
        <dbReference type="ARBA" id="ARBA00007025"/>
    </source>
</evidence>
<dbReference type="GO" id="GO:0004386">
    <property type="term" value="F:helicase activity"/>
    <property type="evidence" value="ECO:0007669"/>
    <property type="project" value="UniProtKB-KW"/>
</dbReference>
<evidence type="ECO:0000313" key="20">
    <source>
        <dbReference type="EMBL" id="KAK7575494.1"/>
    </source>
</evidence>
<feature type="compositionally biased region" description="Polar residues" evidence="16">
    <location>
        <begin position="592"/>
        <end position="602"/>
    </location>
</feature>
<feature type="domain" description="PHD-type" evidence="19">
    <location>
        <begin position="34"/>
        <end position="170"/>
    </location>
</feature>
<feature type="compositionally biased region" description="Acidic residues" evidence="16">
    <location>
        <begin position="981"/>
        <end position="991"/>
    </location>
</feature>
<dbReference type="Pfam" id="PF00271">
    <property type="entry name" value="Helicase_C"/>
    <property type="match status" value="1"/>
</dbReference>
<evidence type="ECO:0000256" key="4">
    <source>
        <dbReference type="ARBA" id="ARBA00022454"/>
    </source>
</evidence>
<protein>
    <recommendedName>
        <fullName evidence="15">ATP-dependent helicase ATRX</fullName>
    </recommendedName>
</protein>
<dbReference type="InterPro" id="IPR025766">
    <property type="entry name" value="ADD"/>
</dbReference>
<feature type="compositionally biased region" description="Basic and acidic residues" evidence="16">
    <location>
        <begin position="734"/>
        <end position="762"/>
    </location>
</feature>
<dbReference type="GO" id="GO:0000781">
    <property type="term" value="C:chromosome, telomeric region"/>
    <property type="evidence" value="ECO:0007669"/>
    <property type="project" value="UniProtKB-SubCell"/>
</dbReference>
<comment type="caution">
    <text evidence="20">The sequence shown here is derived from an EMBL/GenBank/DDBJ whole genome shotgun (WGS) entry which is preliminary data.</text>
</comment>
<dbReference type="PROSITE" id="PS51192">
    <property type="entry name" value="HELICASE_ATP_BIND_1"/>
    <property type="match status" value="1"/>
</dbReference>
<feature type="compositionally biased region" description="Basic and acidic residues" evidence="16">
    <location>
        <begin position="700"/>
        <end position="711"/>
    </location>
</feature>
<evidence type="ECO:0000256" key="12">
    <source>
        <dbReference type="ARBA" id="ARBA00022895"/>
    </source>
</evidence>
<dbReference type="SMART" id="SM00487">
    <property type="entry name" value="DEXDc"/>
    <property type="match status" value="1"/>
</dbReference>
<keyword evidence="12" id="KW-0779">Telomere</keyword>
<proteinExistence type="inferred from homology"/>
<keyword evidence="7" id="KW-0863">Zinc-finger</keyword>